<keyword evidence="2" id="KW-0614">Plasmid</keyword>
<dbReference type="AlphaFoldDB" id="A0A3G2CE73"/>
<accession>A0A3G2CE73</accession>
<dbReference type="Pfam" id="PF13728">
    <property type="entry name" value="TraF"/>
    <property type="match status" value="1"/>
</dbReference>
<gene>
    <name evidence="2" type="primary">traF</name>
</gene>
<sequence length="257" mass="29656">MMKYSALLLLCIPLMCIADEPKEDGYHYKPAVGWYWYNQPKKNEERKQEINPESSSPPSSYSEVMQKLHAKREELLNKAILTGNDEDVIRYKQFQDFLVGKVSTFSSRWESALLSHPELDYNLKHPVYNGAAPIEYAAQRKKQAEAINYINQKYGVFFFYRGNEPLDNKLGSVVKEFSQQYGIPFIAVTVDGRVNPDLPDSRQDQGQSARMQITHFPAIFLVEPIKQTYKPLSYGFITQDDLARRVLNVVTDFKPID</sequence>
<feature type="chain" id="PRO_5018163172" evidence="1">
    <location>
        <begin position="19"/>
        <end position="257"/>
    </location>
</feature>
<dbReference type="NCBIfam" id="TIGR02739">
    <property type="entry name" value="TraF"/>
    <property type="match status" value="1"/>
</dbReference>
<feature type="signal peptide" evidence="1">
    <location>
        <begin position="1"/>
        <end position="18"/>
    </location>
</feature>
<geneLocation type="plasmid" evidence="2">
    <name>pPM120-2</name>
</geneLocation>
<evidence type="ECO:0000256" key="1">
    <source>
        <dbReference type="SAM" id="SignalP"/>
    </source>
</evidence>
<reference evidence="2" key="1">
    <citation type="submission" date="2018-06" db="EMBL/GenBank/DDBJ databases">
        <title>Sequence analysis of plasmid pPM120-2 from Serratia marcescens clinical isolate.</title>
        <authorList>
            <person name="Celejewski-Marciniak P."/>
            <person name="Wroblewska M."/>
        </authorList>
    </citation>
    <scope>NUCLEOTIDE SEQUENCE</scope>
    <source>
        <strain evidence="2">S120</strain>
        <plasmid evidence="2">pPM120-2</plasmid>
    </source>
</reference>
<dbReference type="EMBL" id="MH569712">
    <property type="protein sequence ID" value="AYM50932.1"/>
    <property type="molecule type" value="Genomic_DNA"/>
</dbReference>
<organism evidence="2">
    <name type="scientific">Serratia marcescens</name>
    <dbReference type="NCBI Taxonomy" id="615"/>
    <lineage>
        <taxon>Bacteria</taxon>
        <taxon>Pseudomonadati</taxon>
        <taxon>Pseudomonadota</taxon>
        <taxon>Gammaproteobacteria</taxon>
        <taxon>Enterobacterales</taxon>
        <taxon>Yersiniaceae</taxon>
        <taxon>Serratia</taxon>
    </lineage>
</organism>
<protein>
    <submittedName>
        <fullName evidence="2">TraF</fullName>
    </submittedName>
</protein>
<evidence type="ECO:0000313" key="2">
    <source>
        <dbReference type="EMBL" id="AYM50932.1"/>
    </source>
</evidence>
<dbReference type="InterPro" id="IPR039555">
    <property type="entry name" value="TraF/TrbB"/>
</dbReference>
<name>A0A3G2CE73_SERMA</name>
<proteinExistence type="predicted"/>
<keyword evidence="1" id="KW-0732">Signal</keyword>
<dbReference type="InterPro" id="IPR014110">
    <property type="entry name" value="TraF"/>
</dbReference>